<evidence type="ECO:0000313" key="10">
    <source>
        <dbReference type="Proteomes" id="UP000321580"/>
    </source>
</evidence>
<dbReference type="EMBL" id="VOOR01000011">
    <property type="protein sequence ID" value="TXB64490.1"/>
    <property type="molecule type" value="Genomic_DNA"/>
</dbReference>
<evidence type="ECO:0000256" key="3">
    <source>
        <dbReference type="ARBA" id="ARBA00022448"/>
    </source>
</evidence>
<proteinExistence type="inferred from homology"/>
<keyword evidence="4" id="KW-1134">Transmembrane beta strand</keyword>
<keyword evidence="5" id="KW-0812">Transmembrane</keyword>
<dbReference type="RefSeq" id="WP_147166785.1">
    <property type="nucleotide sequence ID" value="NZ_VOOR01000011.1"/>
</dbReference>
<dbReference type="Proteomes" id="UP000321580">
    <property type="component" value="Unassembled WGS sequence"/>
</dbReference>
<organism evidence="9 10">
    <name type="scientific">Phaeodactylibacter luteus</name>
    <dbReference type="NCBI Taxonomy" id="1564516"/>
    <lineage>
        <taxon>Bacteria</taxon>
        <taxon>Pseudomonadati</taxon>
        <taxon>Bacteroidota</taxon>
        <taxon>Saprospiria</taxon>
        <taxon>Saprospirales</taxon>
        <taxon>Haliscomenobacteraceae</taxon>
        <taxon>Phaeodactylibacter</taxon>
    </lineage>
</organism>
<evidence type="ECO:0000256" key="1">
    <source>
        <dbReference type="ARBA" id="ARBA00004442"/>
    </source>
</evidence>
<reference evidence="9 10" key="1">
    <citation type="submission" date="2019-08" db="EMBL/GenBank/DDBJ databases">
        <title>Genome of Phaeodactylibacter luteus.</title>
        <authorList>
            <person name="Bowman J.P."/>
        </authorList>
    </citation>
    <scope>NUCLEOTIDE SEQUENCE [LARGE SCALE GENOMIC DNA]</scope>
    <source>
        <strain evidence="9 10">KCTC 42180</strain>
    </source>
</reference>
<dbReference type="SUPFAM" id="SSF56954">
    <property type="entry name" value="Outer membrane efflux proteins (OEP)"/>
    <property type="match status" value="1"/>
</dbReference>
<dbReference type="PANTHER" id="PTHR30026:SF21">
    <property type="entry name" value="SLR1270 PROTEIN"/>
    <property type="match status" value="1"/>
</dbReference>
<evidence type="ECO:0000313" key="9">
    <source>
        <dbReference type="EMBL" id="TXB64490.1"/>
    </source>
</evidence>
<keyword evidence="6" id="KW-0472">Membrane</keyword>
<sequence>MKYGILLAIGLFAAGLAQGQPLLDSAAVLSAERYLGWVAQYHPVARQGRLLGVQAEAMERLARGGFDPKLYGDWDQKSFKESDYFGFGEAGVKVPTWWGIELKAAYSVADYDAIYQNPERTLPEQGQAVLGIKVPLGRGLFIDDRRADLAQAKIMAQANEAERERMVNDLLLNAADAFWAWCVAYNQLQVFERALAITEQRFGGVVASFEAGDLPAIDTLETMIQIQNRQFDLNNARIVYRNATLMLSNYLWSQEGEPLEVTNALRPPLLSGLEAVPLAEGSEALWREARERHPELRAYDYKLQQLEIDRRLAAEQLKPRLDLEYNLLGEGTNFVPGAAANDGLNGLVAQNFKWGVRFDFPLLLRKERGKLELTRIKVQDAEYGLQRKQLEIANKIRNYINEQDNLLEQMELYSGAVANYRALLDAEYQKFDMGESSIFLLNSREQKLIEAQLKLTELEGKFFLTRQKVEWAAGRLGRQ</sequence>
<protein>
    <submittedName>
        <fullName evidence="9">TolC family protein</fullName>
    </submittedName>
</protein>
<evidence type="ECO:0000256" key="8">
    <source>
        <dbReference type="SAM" id="SignalP"/>
    </source>
</evidence>
<keyword evidence="7" id="KW-0998">Cell outer membrane</keyword>
<name>A0A5C6RS84_9BACT</name>
<dbReference type="AlphaFoldDB" id="A0A5C6RS84"/>
<dbReference type="PANTHER" id="PTHR30026">
    <property type="entry name" value="OUTER MEMBRANE PROTEIN TOLC"/>
    <property type="match status" value="1"/>
</dbReference>
<dbReference type="OrthoDB" id="581172at2"/>
<evidence type="ECO:0000256" key="6">
    <source>
        <dbReference type="ARBA" id="ARBA00023136"/>
    </source>
</evidence>
<comment type="similarity">
    <text evidence="2">Belongs to the outer membrane factor (OMF) (TC 1.B.17) family.</text>
</comment>
<dbReference type="Pfam" id="PF02321">
    <property type="entry name" value="OEP"/>
    <property type="match status" value="2"/>
</dbReference>
<dbReference type="Gene3D" id="1.20.1600.10">
    <property type="entry name" value="Outer membrane efflux proteins (OEP)"/>
    <property type="match status" value="1"/>
</dbReference>
<evidence type="ECO:0000256" key="7">
    <source>
        <dbReference type="ARBA" id="ARBA00023237"/>
    </source>
</evidence>
<keyword evidence="8" id="KW-0732">Signal</keyword>
<keyword evidence="10" id="KW-1185">Reference proteome</keyword>
<dbReference type="InterPro" id="IPR003423">
    <property type="entry name" value="OMP_efflux"/>
</dbReference>
<dbReference type="GO" id="GO:1990281">
    <property type="term" value="C:efflux pump complex"/>
    <property type="evidence" value="ECO:0007669"/>
    <property type="project" value="TreeGrafter"/>
</dbReference>
<comment type="subcellular location">
    <subcellularLocation>
        <location evidence="1">Cell outer membrane</location>
    </subcellularLocation>
</comment>
<dbReference type="InterPro" id="IPR051906">
    <property type="entry name" value="TolC-like"/>
</dbReference>
<dbReference type="GO" id="GO:0015288">
    <property type="term" value="F:porin activity"/>
    <property type="evidence" value="ECO:0007669"/>
    <property type="project" value="TreeGrafter"/>
</dbReference>
<comment type="caution">
    <text evidence="9">The sequence shown here is derived from an EMBL/GenBank/DDBJ whole genome shotgun (WGS) entry which is preliminary data.</text>
</comment>
<keyword evidence="3" id="KW-0813">Transport</keyword>
<dbReference type="GO" id="GO:0009279">
    <property type="term" value="C:cell outer membrane"/>
    <property type="evidence" value="ECO:0007669"/>
    <property type="project" value="UniProtKB-SubCell"/>
</dbReference>
<accession>A0A5C6RS84</accession>
<feature type="chain" id="PRO_5022784405" evidence="8">
    <location>
        <begin position="20"/>
        <end position="479"/>
    </location>
</feature>
<evidence type="ECO:0000256" key="2">
    <source>
        <dbReference type="ARBA" id="ARBA00007613"/>
    </source>
</evidence>
<feature type="signal peptide" evidence="8">
    <location>
        <begin position="1"/>
        <end position="19"/>
    </location>
</feature>
<evidence type="ECO:0000256" key="5">
    <source>
        <dbReference type="ARBA" id="ARBA00022692"/>
    </source>
</evidence>
<gene>
    <name evidence="9" type="ORF">FRY97_07290</name>
</gene>
<evidence type="ECO:0000256" key="4">
    <source>
        <dbReference type="ARBA" id="ARBA00022452"/>
    </source>
</evidence>
<dbReference type="GO" id="GO:0015562">
    <property type="term" value="F:efflux transmembrane transporter activity"/>
    <property type="evidence" value="ECO:0007669"/>
    <property type="project" value="InterPro"/>
</dbReference>